<evidence type="ECO:0000313" key="7">
    <source>
        <dbReference type="EMBL" id="CAB4322367.1"/>
    </source>
</evidence>
<dbReference type="GO" id="GO:0004851">
    <property type="term" value="F:uroporphyrin-III C-methyltransferase activity"/>
    <property type="evidence" value="ECO:0007669"/>
    <property type="project" value="UniProtKB-EC"/>
</dbReference>
<dbReference type="PROSITE" id="PS00840">
    <property type="entry name" value="SUMT_2"/>
    <property type="match status" value="1"/>
</dbReference>
<keyword evidence="3" id="KW-0808">Transferase</keyword>
<dbReference type="GO" id="GO:0032259">
    <property type="term" value="P:methylation"/>
    <property type="evidence" value="ECO:0007669"/>
    <property type="project" value="UniProtKB-KW"/>
</dbReference>
<sequence>MTVHLVGAGPGDPELLTIRASRLIAAADVIVHDHLADASILALGRPDAEIIDVGKRPGRPTPQETINALLVHLGSQGLEVVRLKGGDPFVFGRGGEEAEALIAAGLEFTVVPGITSAVSVPAAAGIPVTHRGVSASFTVVTGHREKGGSRSINWEALAQVGSTIVILMGVSERAAIAERLIAGGLDTTTPVAAVRWGTRPNQHTVRTTLGELGVTHLESPCTIVIGAVAAFELGARTERELAGGGL</sequence>
<dbReference type="GO" id="GO:0019354">
    <property type="term" value="P:siroheme biosynthetic process"/>
    <property type="evidence" value="ECO:0007669"/>
    <property type="project" value="InterPro"/>
</dbReference>
<keyword evidence="2" id="KW-0489">Methyltransferase</keyword>
<dbReference type="FunFam" id="3.40.1010.10:FF:000001">
    <property type="entry name" value="Siroheme synthase"/>
    <property type="match status" value="1"/>
</dbReference>
<evidence type="ECO:0000256" key="5">
    <source>
        <dbReference type="ARBA" id="ARBA00023244"/>
    </source>
</evidence>
<evidence type="ECO:0000256" key="1">
    <source>
        <dbReference type="ARBA" id="ARBA00012162"/>
    </source>
</evidence>
<dbReference type="SUPFAM" id="SSF53790">
    <property type="entry name" value="Tetrapyrrole methylase"/>
    <property type="match status" value="1"/>
</dbReference>
<dbReference type="InterPro" id="IPR014777">
    <property type="entry name" value="4pyrrole_Mease_sub1"/>
</dbReference>
<dbReference type="PANTHER" id="PTHR45790:SF3">
    <property type="entry name" value="S-ADENOSYL-L-METHIONINE-DEPENDENT UROPORPHYRINOGEN III METHYLTRANSFERASE, CHLOROPLASTIC"/>
    <property type="match status" value="1"/>
</dbReference>
<name>A0A6J5YDA7_9ZZZZ</name>
<keyword evidence="5" id="KW-0627">Porphyrin biosynthesis</keyword>
<dbReference type="CDD" id="cd11642">
    <property type="entry name" value="SUMT"/>
    <property type="match status" value="1"/>
</dbReference>
<dbReference type="InterPro" id="IPR035996">
    <property type="entry name" value="4pyrrol_Methylase_sf"/>
</dbReference>
<dbReference type="PANTHER" id="PTHR45790">
    <property type="entry name" value="SIROHEME SYNTHASE-RELATED"/>
    <property type="match status" value="1"/>
</dbReference>
<dbReference type="InterPro" id="IPR014776">
    <property type="entry name" value="4pyrrole_Mease_sub2"/>
</dbReference>
<dbReference type="EMBL" id="CAEMXZ010000002">
    <property type="protein sequence ID" value="CAB4322367.1"/>
    <property type="molecule type" value="Genomic_DNA"/>
</dbReference>
<dbReference type="InterPro" id="IPR003043">
    <property type="entry name" value="Uropor_MeTrfase_CS"/>
</dbReference>
<dbReference type="Pfam" id="PF00590">
    <property type="entry name" value="TP_methylase"/>
    <property type="match status" value="1"/>
</dbReference>
<dbReference type="Gene3D" id="3.40.1010.10">
    <property type="entry name" value="Cobalt-precorrin-4 Transmethylase, Domain 1"/>
    <property type="match status" value="1"/>
</dbReference>
<proteinExistence type="predicted"/>
<protein>
    <recommendedName>
        <fullName evidence="1">uroporphyrinogen-III C-methyltransferase</fullName>
        <ecNumber evidence="1">2.1.1.107</ecNumber>
    </recommendedName>
</protein>
<evidence type="ECO:0000256" key="2">
    <source>
        <dbReference type="ARBA" id="ARBA00022603"/>
    </source>
</evidence>
<dbReference type="FunFam" id="3.30.950.10:FF:000001">
    <property type="entry name" value="Siroheme synthase"/>
    <property type="match status" value="1"/>
</dbReference>
<dbReference type="AlphaFoldDB" id="A0A6J5YDA7"/>
<evidence type="ECO:0000259" key="6">
    <source>
        <dbReference type="Pfam" id="PF00590"/>
    </source>
</evidence>
<evidence type="ECO:0000256" key="4">
    <source>
        <dbReference type="ARBA" id="ARBA00022691"/>
    </source>
</evidence>
<dbReference type="PROSITE" id="PS00839">
    <property type="entry name" value="SUMT_1"/>
    <property type="match status" value="1"/>
</dbReference>
<dbReference type="EC" id="2.1.1.107" evidence="1"/>
<evidence type="ECO:0000313" key="8">
    <source>
        <dbReference type="EMBL" id="CAB4920503.1"/>
    </source>
</evidence>
<dbReference type="InterPro" id="IPR006366">
    <property type="entry name" value="CobA/CysG_C"/>
</dbReference>
<dbReference type="EMBL" id="CAFBNC010000001">
    <property type="protein sequence ID" value="CAB4920503.1"/>
    <property type="molecule type" value="Genomic_DNA"/>
</dbReference>
<organism evidence="7">
    <name type="scientific">freshwater metagenome</name>
    <dbReference type="NCBI Taxonomy" id="449393"/>
    <lineage>
        <taxon>unclassified sequences</taxon>
        <taxon>metagenomes</taxon>
        <taxon>ecological metagenomes</taxon>
    </lineage>
</organism>
<dbReference type="Gene3D" id="3.30.950.10">
    <property type="entry name" value="Methyltransferase, Cobalt-precorrin-4 Transmethylase, Domain 2"/>
    <property type="match status" value="1"/>
</dbReference>
<dbReference type="NCBIfam" id="TIGR01469">
    <property type="entry name" value="cobA_cysG_Cterm"/>
    <property type="match status" value="1"/>
</dbReference>
<gene>
    <name evidence="7" type="ORF">UFOPK1392_00101</name>
    <name evidence="8" type="ORF">UFOPK3733_00045</name>
</gene>
<feature type="domain" description="Tetrapyrrole methylase" evidence="6">
    <location>
        <begin position="2"/>
        <end position="212"/>
    </location>
</feature>
<dbReference type="InterPro" id="IPR050161">
    <property type="entry name" value="Siro_Cobalamin_biosynth"/>
</dbReference>
<keyword evidence="4" id="KW-0949">S-adenosyl-L-methionine</keyword>
<dbReference type="InterPro" id="IPR000878">
    <property type="entry name" value="4pyrrol_Mease"/>
</dbReference>
<accession>A0A6J5YDA7</accession>
<dbReference type="NCBIfam" id="NF004790">
    <property type="entry name" value="PRK06136.1"/>
    <property type="match status" value="1"/>
</dbReference>
<evidence type="ECO:0000256" key="3">
    <source>
        <dbReference type="ARBA" id="ARBA00022679"/>
    </source>
</evidence>
<reference evidence="7" key="1">
    <citation type="submission" date="2020-05" db="EMBL/GenBank/DDBJ databases">
        <authorList>
            <person name="Chiriac C."/>
            <person name="Salcher M."/>
            <person name="Ghai R."/>
            <person name="Kavagutti S V."/>
        </authorList>
    </citation>
    <scope>NUCLEOTIDE SEQUENCE</scope>
</reference>